<dbReference type="Pfam" id="PF00282">
    <property type="entry name" value="Pyridoxal_deC"/>
    <property type="match status" value="1"/>
</dbReference>
<dbReference type="RefSeq" id="WP_344129574.1">
    <property type="nucleotide sequence ID" value="NZ_BAAALT010000059.1"/>
</dbReference>
<evidence type="ECO:0000256" key="6">
    <source>
        <dbReference type="RuleBase" id="RU000382"/>
    </source>
</evidence>
<dbReference type="InterPro" id="IPR015421">
    <property type="entry name" value="PyrdxlP-dep_Trfase_major"/>
</dbReference>
<evidence type="ECO:0000256" key="1">
    <source>
        <dbReference type="ARBA" id="ARBA00001933"/>
    </source>
</evidence>
<evidence type="ECO:0000256" key="4">
    <source>
        <dbReference type="ARBA" id="ARBA00022898"/>
    </source>
</evidence>
<name>A0ABN2LWK8_9ACTN</name>
<dbReference type="SUPFAM" id="SSF53383">
    <property type="entry name" value="PLP-dependent transferases"/>
    <property type="match status" value="1"/>
</dbReference>
<dbReference type="NCBIfam" id="NF002748">
    <property type="entry name" value="PRK02769.1"/>
    <property type="match status" value="1"/>
</dbReference>
<dbReference type="PANTHER" id="PTHR46101:SF2">
    <property type="entry name" value="SERINE DECARBOXYLASE"/>
    <property type="match status" value="1"/>
</dbReference>
<keyword evidence="3" id="KW-0210">Decarboxylase</keyword>
<comment type="caution">
    <text evidence="8">The sequence shown here is derived from an EMBL/GenBank/DDBJ whole genome shotgun (WGS) entry which is preliminary data.</text>
</comment>
<dbReference type="PANTHER" id="PTHR46101">
    <property type="match status" value="1"/>
</dbReference>
<dbReference type="Proteomes" id="UP001500218">
    <property type="component" value="Unassembled WGS sequence"/>
</dbReference>
<dbReference type="InterPro" id="IPR015424">
    <property type="entry name" value="PyrdxlP-dep_Trfase"/>
</dbReference>
<proteinExistence type="inferred from homology"/>
<evidence type="ECO:0000313" key="8">
    <source>
        <dbReference type="EMBL" id="GAA1801415.1"/>
    </source>
</evidence>
<feature type="region of interest" description="Disordered" evidence="7">
    <location>
        <begin position="391"/>
        <end position="411"/>
    </location>
</feature>
<gene>
    <name evidence="8" type="ORF">GCM10009682_24130</name>
</gene>
<comment type="cofactor">
    <cofactor evidence="1 6">
        <name>pyridoxal 5'-phosphate</name>
        <dbReference type="ChEBI" id="CHEBI:597326"/>
    </cofactor>
</comment>
<evidence type="ECO:0000256" key="3">
    <source>
        <dbReference type="ARBA" id="ARBA00022793"/>
    </source>
</evidence>
<organism evidence="8 9">
    <name type="scientific">Luedemannella flava</name>
    <dbReference type="NCBI Taxonomy" id="349316"/>
    <lineage>
        <taxon>Bacteria</taxon>
        <taxon>Bacillati</taxon>
        <taxon>Actinomycetota</taxon>
        <taxon>Actinomycetes</taxon>
        <taxon>Micromonosporales</taxon>
        <taxon>Micromonosporaceae</taxon>
        <taxon>Luedemannella</taxon>
    </lineage>
</organism>
<protein>
    <submittedName>
        <fullName evidence="8">Histidine decarboxylase</fullName>
    </submittedName>
</protein>
<reference evidence="9" key="1">
    <citation type="journal article" date="2019" name="Int. J. Syst. Evol. Microbiol.">
        <title>The Global Catalogue of Microorganisms (GCM) 10K type strain sequencing project: providing services to taxonomists for standard genome sequencing and annotation.</title>
        <authorList>
            <consortium name="The Broad Institute Genomics Platform"/>
            <consortium name="The Broad Institute Genome Sequencing Center for Infectious Disease"/>
            <person name="Wu L."/>
            <person name="Ma J."/>
        </authorList>
    </citation>
    <scope>NUCLEOTIDE SEQUENCE [LARGE SCALE GENOMIC DNA]</scope>
    <source>
        <strain evidence="9">JCM 13250</strain>
    </source>
</reference>
<keyword evidence="4 6" id="KW-0663">Pyridoxal phosphate</keyword>
<evidence type="ECO:0000256" key="2">
    <source>
        <dbReference type="ARBA" id="ARBA00009533"/>
    </source>
</evidence>
<evidence type="ECO:0000313" key="9">
    <source>
        <dbReference type="Proteomes" id="UP001500218"/>
    </source>
</evidence>
<evidence type="ECO:0000256" key="7">
    <source>
        <dbReference type="SAM" id="MobiDB-lite"/>
    </source>
</evidence>
<keyword evidence="9" id="KW-1185">Reference proteome</keyword>
<evidence type="ECO:0000256" key="5">
    <source>
        <dbReference type="ARBA" id="ARBA00023239"/>
    </source>
</evidence>
<dbReference type="InterPro" id="IPR051151">
    <property type="entry name" value="Group_II_Decarboxylase"/>
</dbReference>
<keyword evidence="5 6" id="KW-0456">Lyase</keyword>
<dbReference type="InterPro" id="IPR002129">
    <property type="entry name" value="PyrdxlP-dep_de-COase"/>
</dbReference>
<dbReference type="EMBL" id="BAAALT010000059">
    <property type="protein sequence ID" value="GAA1801415.1"/>
    <property type="molecule type" value="Genomic_DNA"/>
</dbReference>
<sequence>MATNLATTAPADLNTPVDLSGPVEQVLTDLHTTLKRSRRFDIGFPGAVDLTFPALAGLFTTQLLNNVGDPFDLGHGRNHTKQVEQQVINTIADLLRAPASRWGYVTTGSTEGNLHALDAAWQTYPDVVVYTSTAAHYSVAKAARMLKLPLIMVRADDTGQMDYDDLAGQLSLRRDRAAIIVATAGTVMTEAVDNVTRIVEICHTMAITRRLVHVDAALSGIPLALLPDAERPAFDFTAGATSIVISGHKFLSTLMPCGVLVYAQPPHTPLHARVAYTGSVDSTISGSRSGHTPLILWHVLQTLGTEGLRARAQASRDLAAYTHAQLGQVGWEATRNPYAFTVVLRTPPAAVRDKWVLADDGQYSHIVCAPGITQVQIDDFLTDLQAAREHRAASPTAVPEPTRRRFLRSPR</sequence>
<comment type="similarity">
    <text evidence="2 6">Belongs to the group II decarboxylase family.</text>
</comment>
<dbReference type="Gene3D" id="3.40.640.10">
    <property type="entry name" value="Type I PLP-dependent aspartate aminotransferase-like (Major domain)"/>
    <property type="match status" value="1"/>
</dbReference>
<accession>A0ABN2LWK8</accession>